<dbReference type="OrthoDB" id="7687957at2759"/>
<gene>
    <name evidence="10" type="primary">IR7d</name>
    <name evidence="11" type="ORF">O3G_MSEX006469</name>
</gene>
<reference evidence="10" key="1">
    <citation type="journal article" date="2015" name="Insect Biochem. Mol. Biol.">
        <title>A reference gene set for chemosensory receptor genes of Manduca sexta.</title>
        <authorList>
            <person name="Koenig C."/>
            <person name="Hirsh A."/>
            <person name="Bucks S."/>
            <person name="Klinner C."/>
            <person name="Vogel H."/>
            <person name="Shukla A."/>
            <person name="Mansfield J.H."/>
            <person name="Morton B."/>
            <person name="Hansson B.S."/>
            <person name="Grosse-Wilde E."/>
        </authorList>
    </citation>
    <scope>NUCLEOTIDE SEQUENCE</scope>
</reference>
<dbReference type="EMBL" id="LN885175">
    <property type="protein sequence ID" value="CUQ99324.1"/>
    <property type="molecule type" value="mRNA"/>
</dbReference>
<accession>A0A5K8B157</accession>
<name>A0A5K8B157_MANSE</name>
<dbReference type="AlphaFoldDB" id="A0A5K8B157"/>
<keyword evidence="5 8" id="KW-0472">Membrane</keyword>
<evidence type="ECO:0000256" key="1">
    <source>
        <dbReference type="ARBA" id="ARBA00004651"/>
    </source>
</evidence>
<evidence type="ECO:0000256" key="3">
    <source>
        <dbReference type="ARBA" id="ARBA00022692"/>
    </source>
</evidence>
<feature type="transmembrane region" description="Helical" evidence="8">
    <location>
        <begin position="316"/>
        <end position="335"/>
    </location>
</feature>
<keyword evidence="12" id="KW-1185">Reference proteome</keyword>
<feature type="non-terminal residue" evidence="10">
    <location>
        <position position="1"/>
    </location>
</feature>
<feature type="transmembrane region" description="Helical" evidence="8">
    <location>
        <begin position="369"/>
        <end position="388"/>
    </location>
</feature>
<reference evidence="11" key="2">
    <citation type="journal article" date="2016" name="Insect Biochem. Mol. Biol.">
        <title>Multifaceted biological insights from a draft genome sequence of the tobacco hornworm moth, Manduca sexta.</title>
        <authorList>
            <person name="Kanost M.R."/>
            <person name="Arrese E.L."/>
            <person name="Cao X."/>
            <person name="Chen Y.R."/>
            <person name="Chellapilla S."/>
            <person name="Goldsmith M.R."/>
            <person name="Grosse-Wilde E."/>
            <person name="Heckel D.G."/>
            <person name="Herndon N."/>
            <person name="Jiang H."/>
            <person name="Papanicolaou A."/>
            <person name="Qu J."/>
            <person name="Soulages J.L."/>
            <person name="Vogel H."/>
            <person name="Walters J."/>
            <person name="Waterhouse R.M."/>
            <person name="Ahn S.J."/>
            <person name="Almeida F.C."/>
            <person name="An C."/>
            <person name="Aqrawi P."/>
            <person name="Bretschneider A."/>
            <person name="Bryant W.B."/>
            <person name="Bucks S."/>
            <person name="Chao H."/>
            <person name="Chevignon G."/>
            <person name="Christen J.M."/>
            <person name="Clarke D.F."/>
            <person name="Dittmer N.T."/>
            <person name="Ferguson L.C.F."/>
            <person name="Garavelou S."/>
            <person name="Gordon K.H.J."/>
            <person name="Gunaratna R.T."/>
            <person name="Han Y."/>
            <person name="Hauser F."/>
            <person name="He Y."/>
            <person name="Heidel-Fischer H."/>
            <person name="Hirsh A."/>
            <person name="Hu Y."/>
            <person name="Jiang H."/>
            <person name="Kalra D."/>
            <person name="Klinner C."/>
            <person name="Konig C."/>
            <person name="Kovar C."/>
            <person name="Kroll A.R."/>
            <person name="Kuwar S.S."/>
            <person name="Lee S.L."/>
            <person name="Lehman R."/>
            <person name="Li K."/>
            <person name="Li Z."/>
            <person name="Liang H."/>
            <person name="Lovelace S."/>
            <person name="Lu Z."/>
            <person name="Mansfield J.H."/>
            <person name="McCulloch K.J."/>
            <person name="Mathew T."/>
            <person name="Morton B."/>
            <person name="Muzny D.M."/>
            <person name="Neunemann D."/>
            <person name="Ongeri F."/>
            <person name="Pauchet Y."/>
            <person name="Pu L.L."/>
            <person name="Pyrousis I."/>
            <person name="Rao X.J."/>
            <person name="Redding A."/>
            <person name="Roesel C."/>
            <person name="Sanchez-Gracia A."/>
            <person name="Schaack S."/>
            <person name="Shukla A."/>
            <person name="Tetreau G."/>
            <person name="Wang Y."/>
            <person name="Xiong G.H."/>
            <person name="Traut W."/>
            <person name="Walsh T.K."/>
            <person name="Worley K.C."/>
            <person name="Wu D."/>
            <person name="Wu W."/>
            <person name="Wu Y.Q."/>
            <person name="Zhang X."/>
            <person name="Zou Z."/>
            <person name="Zucker H."/>
            <person name="Briscoe A.D."/>
            <person name="Burmester T."/>
            <person name="Clem R.J."/>
            <person name="Feyereisen R."/>
            <person name="Grimmelikhuijzen C.J.P."/>
            <person name="Hamodrakas S.J."/>
            <person name="Hansson B.S."/>
            <person name="Huguet E."/>
            <person name="Jermiin L.S."/>
            <person name="Lan Q."/>
            <person name="Lehman H.K."/>
            <person name="Lorenzen M."/>
            <person name="Merzendorfer H."/>
            <person name="Michalopoulos I."/>
            <person name="Morton D.B."/>
            <person name="Muthukrishnan S."/>
            <person name="Oakeshott J.G."/>
            <person name="Palmer W."/>
            <person name="Park Y."/>
            <person name="Passarelli A.L."/>
            <person name="Rozas J."/>
            <person name="Schwartz L.M."/>
            <person name="Smith W."/>
            <person name="Southgate A."/>
            <person name="Vilcinskas A."/>
            <person name="Vogt R."/>
            <person name="Wang P."/>
            <person name="Werren J."/>
            <person name="Yu X.Q."/>
            <person name="Zhou J.J."/>
            <person name="Brown S.J."/>
            <person name="Scherer S.E."/>
            <person name="Richards S."/>
            <person name="Blissard G.W."/>
        </authorList>
    </citation>
    <scope>NUCLEOTIDE SEQUENCE</scope>
</reference>
<evidence type="ECO:0000256" key="4">
    <source>
        <dbReference type="ARBA" id="ARBA00022989"/>
    </source>
</evidence>
<evidence type="ECO:0000256" key="5">
    <source>
        <dbReference type="ARBA" id="ARBA00023136"/>
    </source>
</evidence>
<feature type="chain" id="PRO_5038243253" evidence="9">
    <location>
        <begin position="18"/>
        <end position="585"/>
    </location>
</feature>
<dbReference type="Proteomes" id="UP000791440">
    <property type="component" value="Unassembled WGS sequence"/>
</dbReference>
<evidence type="ECO:0000256" key="7">
    <source>
        <dbReference type="ARBA" id="ARBA00023180"/>
    </source>
</evidence>
<evidence type="ECO:0000313" key="11">
    <source>
        <dbReference type="EMBL" id="KAG6450255.1"/>
    </source>
</evidence>
<comment type="subcellular location">
    <subcellularLocation>
        <location evidence="1">Cell membrane</location>
        <topology evidence="1">Multi-pass membrane protein</topology>
    </subcellularLocation>
</comment>
<keyword evidence="3 8" id="KW-0812">Transmembrane</keyword>
<evidence type="ECO:0000256" key="6">
    <source>
        <dbReference type="ARBA" id="ARBA00023170"/>
    </source>
</evidence>
<sequence length="585" mass="67154">MLSKLFVLLKFVEFIYADTLSDTAAFLASSTYKLQYVTSVVWSSRRSEDATDFLKRFHGCVVTNEIHNNNNLTTRLLNKAVGYKQTVLFVDSVEEFAYFINSVNLDLVIPIQLVLVLTTFVEDLSGVTRTAWQNDVADIIIVNQNFDGDISLTTFFPYGKGICGDYSPVVLKIDAEAFFPNKFDNFYGCPIRTALMNFAPYLKVDMKNGTLNSIVGIDGRIFLYVMEALNATIDVVSIEDHDGMGSFINGTPKGCFGDLVNKEADIIAPAAVMNYERYSRAQISHVYDTLDVHWCAPSRRIIFTWAKVLLPLLDYITIYMFITFAVFVTVTAMATRYGMRRVRIKDSIIFQTYVILIGQIQKFETESYIVNYLFVLWLWFCIVFRIAYQGDLIQGMHRTIQEPALGTLENALKYVDGYGGLEVFYNYYRDTPLAANFQILEVHDIGPYIEAIAAGKKFLILTDILLVQEFDVKIQILDEPVSRAVTCIFMRPGWPAAKEVDLLMQYIIEVGLTEKALKDYNYEWKRTRELRKEEYVHQSLDFLTLSACFYGLVLMWMISSIIFIIEKTYYDDIKQKQSNDRSSRF</sequence>
<keyword evidence="7" id="KW-0325">Glycoprotein</keyword>
<evidence type="ECO:0000313" key="12">
    <source>
        <dbReference type="Proteomes" id="UP000791440"/>
    </source>
</evidence>
<dbReference type="PANTHER" id="PTHR42643">
    <property type="entry name" value="IONOTROPIC RECEPTOR 20A-RELATED"/>
    <property type="match status" value="1"/>
</dbReference>
<keyword evidence="6 10" id="KW-0675">Receptor</keyword>
<keyword evidence="2" id="KW-1003">Cell membrane</keyword>
<protein>
    <submittedName>
        <fullName evidence="10">Ionotropic receptor 7d</fullName>
    </submittedName>
</protein>
<dbReference type="SUPFAM" id="SSF53850">
    <property type="entry name" value="Periplasmic binding protein-like II"/>
    <property type="match status" value="1"/>
</dbReference>
<reference evidence="11" key="3">
    <citation type="submission" date="2020-12" db="EMBL/GenBank/DDBJ databases">
        <authorList>
            <person name="Kanost M."/>
        </authorList>
    </citation>
    <scope>NUCLEOTIDE SEQUENCE</scope>
</reference>
<dbReference type="PANTHER" id="PTHR42643:SF30">
    <property type="entry name" value="IONOTROPIC RECEPTOR 40A-RELATED"/>
    <property type="match status" value="1"/>
</dbReference>
<evidence type="ECO:0000256" key="8">
    <source>
        <dbReference type="SAM" id="Phobius"/>
    </source>
</evidence>
<proteinExistence type="evidence at transcript level"/>
<dbReference type="EMBL" id="JH668385">
    <property type="protein sequence ID" value="KAG6450255.1"/>
    <property type="molecule type" value="Genomic_DNA"/>
</dbReference>
<keyword evidence="4 8" id="KW-1133">Transmembrane helix</keyword>
<evidence type="ECO:0000256" key="2">
    <source>
        <dbReference type="ARBA" id="ARBA00022475"/>
    </source>
</evidence>
<feature type="transmembrane region" description="Helical" evidence="8">
    <location>
        <begin position="542"/>
        <end position="565"/>
    </location>
</feature>
<evidence type="ECO:0000256" key="9">
    <source>
        <dbReference type="SAM" id="SignalP"/>
    </source>
</evidence>
<keyword evidence="9" id="KW-0732">Signal</keyword>
<feature type="signal peptide" evidence="9">
    <location>
        <begin position="1"/>
        <end position="17"/>
    </location>
</feature>
<organism evidence="10">
    <name type="scientific">Manduca sexta</name>
    <name type="common">Tobacco hawkmoth</name>
    <name type="synonym">Tobacco hornworm</name>
    <dbReference type="NCBI Taxonomy" id="7130"/>
    <lineage>
        <taxon>Eukaryota</taxon>
        <taxon>Metazoa</taxon>
        <taxon>Ecdysozoa</taxon>
        <taxon>Arthropoda</taxon>
        <taxon>Hexapoda</taxon>
        <taxon>Insecta</taxon>
        <taxon>Pterygota</taxon>
        <taxon>Neoptera</taxon>
        <taxon>Endopterygota</taxon>
        <taxon>Lepidoptera</taxon>
        <taxon>Glossata</taxon>
        <taxon>Ditrysia</taxon>
        <taxon>Bombycoidea</taxon>
        <taxon>Sphingidae</taxon>
        <taxon>Sphinginae</taxon>
        <taxon>Sphingini</taxon>
        <taxon>Manduca</taxon>
    </lineage>
</organism>
<dbReference type="InterPro" id="IPR052192">
    <property type="entry name" value="Insect_Ionotropic_Sensory_Rcpt"/>
</dbReference>
<dbReference type="Gene3D" id="3.40.190.10">
    <property type="entry name" value="Periplasmic binding protein-like II"/>
    <property type="match status" value="1"/>
</dbReference>
<dbReference type="GO" id="GO:0005886">
    <property type="term" value="C:plasma membrane"/>
    <property type="evidence" value="ECO:0007669"/>
    <property type="project" value="UniProtKB-SubCell"/>
</dbReference>
<evidence type="ECO:0000313" key="10">
    <source>
        <dbReference type="EMBL" id="CUQ99324.1"/>
    </source>
</evidence>